<protein>
    <recommendedName>
        <fullName evidence="8">Ankyrin repeat and SOCS box protein 13</fullName>
    </recommendedName>
</protein>
<feature type="repeat" description="ANK" evidence="4">
    <location>
        <begin position="84"/>
        <end position="112"/>
    </location>
</feature>
<feature type="region of interest" description="Disordered" evidence="5">
    <location>
        <begin position="240"/>
        <end position="292"/>
    </location>
</feature>
<reference evidence="6 7" key="1">
    <citation type="submission" date="2020-12" db="EMBL/GenBank/DDBJ databases">
        <title>De novo assembly of Tibetan sheep genome.</title>
        <authorList>
            <person name="Li X."/>
        </authorList>
    </citation>
    <scope>NUCLEOTIDE SEQUENCE [LARGE SCALE GENOMIC DNA]</scope>
    <source>
        <tissue evidence="6">Heart</tissue>
    </source>
</reference>
<dbReference type="SMART" id="SM00248">
    <property type="entry name" value="ANK"/>
    <property type="match status" value="6"/>
</dbReference>
<feature type="compositionally biased region" description="Polar residues" evidence="5">
    <location>
        <begin position="240"/>
        <end position="251"/>
    </location>
</feature>
<evidence type="ECO:0000256" key="1">
    <source>
        <dbReference type="ARBA" id="ARBA00005949"/>
    </source>
</evidence>
<dbReference type="InterPro" id="IPR036770">
    <property type="entry name" value="Ankyrin_rpt-contain_sf"/>
</dbReference>
<keyword evidence="2" id="KW-0677">Repeat</keyword>
<dbReference type="PROSITE" id="PS50088">
    <property type="entry name" value="ANK_REPEAT"/>
    <property type="match status" value="6"/>
</dbReference>
<dbReference type="PANTHER" id="PTHR24136:SF53">
    <property type="entry name" value="ANKYRIN REPEAT AND SOCS BOX CONTAINING 13"/>
    <property type="match status" value="1"/>
</dbReference>
<dbReference type="InterPro" id="IPR002110">
    <property type="entry name" value="Ankyrin_rpt"/>
</dbReference>
<keyword evidence="3 4" id="KW-0040">ANK repeat</keyword>
<comment type="caution">
    <text evidence="6">The sequence shown here is derived from an EMBL/GenBank/DDBJ whole genome shotgun (WGS) entry which is preliminary data.</text>
</comment>
<dbReference type="Pfam" id="PF12796">
    <property type="entry name" value="Ank_2"/>
    <property type="match status" value="2"/>
</dbReference>
<dbReference type="Pfam" id="PF00023">
    <property type="entry name" value="Ank"/>
    <property type="match status" value="1"/>
</dbReference>
<sequence>MEPRSLDGSFLGDVGFWVERTPVHEAAQRGETRQLQQLIESGACVNQVTVDSITPLHAASLQGQVQCVQLLLAAGAQVDARNIDGSTPLCDACASGSVECVKLLLSYGAKVNPPLYTASPLHEACMSGSSECVRLLIDVGANLEAHDCHFGTPLHVACAREHLDCVKVLLNAGANVNAAKLHETALHHAAKVKNVDLIEMLIQFGGNIYARDNRGRKPSDYTWASSAPARCLEHYESSLLGTEDTSNPTKSKSQHPKGPGPGPEGPESVAQGTDIGSISGNGGRKGSGVSYELSASGKHQMLRSDGADCQAQAVAIWAPSVTLRKRKRAKEETVRKFLVANVPFLPGFSGTVMAIEPSGELQCLLTKSGPSCEGWEFPED</sequence>
<dbReference type="GO" id="GO:0045732">
    <property type="term" value="P:positive regulation of protein catabolic process"/>
    <property type="evidence" value="ECO:0007669"/>
    <property type="project" value="TreeGrafter"/>
</dbReference>
<evidence type="ECO:0000313" key="7">
    <source>
        <dbReference type="Proteomes" id="UP000664991"/>
    </source>
</evidence>
<feature type="repeat" description="ANK" evidence="4">
    <location>
        <begin position="116"/>
        <end position="148"/>
    </location>
</feature>
<dbReference type="PRINTS" id="PR01415">
    <property type="entry name" value="ANKYRIN"/>
</dbReference>
<dbReference type="EMBL" id="JAEMGP010000013">
    <property type="protein sequence ID" value="KAG5201534.1"/>
    <property type="molecule type" value="Genomic_DNA"/>
</dbReference>
<comment type="similarity">
    <text evidence="1">Belongs to the ankyrin SOCS box (ASB) family.</text>
</comment>
<dbReference type="SUPFAM" id="SSF48403">
    <property type="entry name" value="Ankyrin repeat"/>
    <property type="match status" value="1"/>
</dbReference>
<dbReference type="Proteomes" id="UP000664991">
    <property type="component" value="Unassembled WGS sequence"/>
</dbReference>
<gene>
    <name evidence="6" type="ORF">JEQ12_004297</name>
</gene>
<accession>A0A836A596</accession>
<evidence type="ECO:0000256" key="3">
    <source>
        <dbReference type="ARBA" id="ARBA00023043"/>
    </source>
</evidence>
<dbReference type="PANTHER" id="PTHR24136">
    <property type="entry name" value="SOWAH (DROSOPHILA) HOMOLOG"/>
    <property type="match status" value="1"/>
</dbReference>
<dbReference type="AlphaFoldDB" id="A0A836A596"/>
<feature type="repeat" description="ANK" evidence="4">
    <location>
        <begin position="181"/>
        <end position="213"/>
    </location>
</feature>
<dbReference type="GO" id="GO:0016567">
    <property type="term" value="P:protein ubiquitination"/>
    <property type="evidence" value="ECO:0007669"/>
    <property type="project" value="TreeGrafter"/>
</dbReference>
<evidence type="ECO:0000256" key="4">
    <source>
        <dbReference type="PROSITE-ProRule" id="PRU00023"/>
    </source>
</evidence>
<evidence type="ECO:0008006" key="8">
    <source>
        <dbReference type="Google" id="ProtNLM"/>
    </source>
</evidence>
<feature type="repeat" description="ANK" evidence="4">
    <location>
        <begin position="149"/>
        <end position="181"/>
    </location>
</feature>
<dbReference type="PROSITE" id="PS50297">
    <property type="entry name" value="ANK_REP_REGION"/>
    <property type="match status" value="6"/>
</dbReference>
<organism evidence="6 7">
    <name type="scientific">Ovis aries</name>
    <name type="common">Sheep</name>
    <dbReference type="NCBI Taxonomy" id="9940"/>
    <lineage>
        <taxon>Eukaryota</taxon>
        <taxon>Metazoa</taxon>
        <taxon>Chordata</taxon>
        <taxon>Craniata</taxon>
        <taxon>Vertebrata</taxon>
        <taxon>Euteleostomi</taxon>
        <taxon>Mammalia</taxon>
        <taxon>Eutheria</taxon>
        <taxon>Laurasiatheria</taxon>
        <taxon>Artiodactyla</taxon>
        <taxon>Ruminantia</taxon>
        <taxon>Pecora</taxon>
        <taxon>Bovidae</taxon>
        <taxon>Caprinae</taxon>
        <taxon>Ovis</taxon>
    </lineage>
</organism>
<name>A0A836A596_SHEEP</name>
<evidence type="ECO:0000313" key="6">
    <source>
        <dbReference type="EMBL" id="KAG5201534.1"/>
    </source>
</evidence>
<feature type="repeat" description="ANK" evidence="4">
    <location>
        <begin position="51"/>
        <end position="83"/>
    </location>
</feature>
<evidence type="ECO:0000256" key="5">
    <source>
        <dbReference type="SAM" id="MobiDB-lite"/>
    </source>
</evidence>
<dbReference type="Gene3D" id="1.25.40.20">
    <property type="entry name" value="Ankyrin repeat-containing domain"/>
    <property type="match status" value="1"/>
</dbReference>
<dbReference type="FunFam" id="1.25.40.20:FF:000016">
    <property type="entry name" value="Ankyrin repeat and SOCS box containing 5"/>
    <property type="match status" value="1"/>
</dbReference>
<proteinExistence type="inferred from homology"/>
<evidence type="ECO:0000256" key="2">
    <source>
        <dbReference type="ARBA" id="ARBA00022737"/>
    </source>
</evidence>
<feature type="repeat" description="ANK" evidence="4">
    <location>
        <begin position="18"/>
        <end position="50"/>
    </location>
</feature>
<dbReference type="InterPro" id="IPR051573">
    <property type="entry name" value="Ankyrin-SOCS_box_domain"/>
</dbReference>